<organism evidence="1">
    <name type="scientific">marine metagenome</name>
    <dbReference type="NCBI Taxonomy" id="408172"/>
    <lineage>
        <taxon>unclassified sequences</taxon>
        <taxon>metagenomes</taxon>
        <taxon>ecological metagenomes</taxon>
    </lineage>
</organism>
<dbReference type="Pfam" id="PF16155">
    <property type="entry name" value="PnbB"/>
    <property type="match status" value="1"/>
</dbReference>
<dbReference type="AlphaFoldDB" id="A0A381VU58"/>
<protein>
    <recommendedName>
        <fullName evidence="2">DUF4863 domain-containing protein</fullName>
    </recommendedName>
</protein>
<proteinExistence type="predicted"/>
<dbReference type="InterPro" id="IPR032345">
    <property type="entry name" value="PnbB"/>
</dbReference>
<accession>A0A381VU58</accession>
<name>A0A381VU58_9ZZZZ</name>
<evidence type="ECO:0000313" key="1">
    <source>
        <dbReference type="EMBL" id="SVA43846.1"/>
    </source>
</evidence>
<dbReference type="EMBL" id="UINC01009798">
    <property type="protein sequence ID" value="SVA43846.1"/>
    <property type="molecule type" value="Genomic_DNA"/>
</dbReference>
<evidence type="ECO:0008006" key="2">
    <source>
        <dbReference type="Google" id="ProtNLM"/>
    </source>
</evidence>
<reference evidence="1" key="1">
    <citation type="submission" date="2018-05" db="EMBL/GenBank/DDBJ databases">
        <authorList>
            <person name="Lanie J.A."/>
            <person name="Ng W.-L."/>
            <person name="Kazmierczak K.M."/>
            <person name="Andrzejewski T.M."/>
            <person name="Davidsen T.M."/>
            <person name="Wayne K.J."/>
            <person name="Tettelin H."/>
            <person name="Glass J.I."/>
            <person name="Rusch D."/>
            <person name="Podicherti R."/>
            <person name="Tsui H.-C.T."/>
            <person name="Winkler M.E."/>
        </authorList>
    </citation>
    <scope>NUCLEOTIDE SEQUENCE</scope>
</reference>
<gene>
    <name evidence="1" type="ORF">METZ01_LOCUS96700</name>
</gene>
<sequence>VSQDQFFKAITSITEHLAGRTLDAELEAYLHEQFPQDGEVFRLLSGLCREGIDEGWLCNREHGGIRFGRIMNVSPETHGFSVDVVQMDEIVGPHHRHPTGEIDMIIPETQGAEFDGSGEGWLVYGPDSAHSPTVTNGRATVLYLLPGGQIEFTGA</sequence>
<feature type="non-terminal residue" evidence="1">
    <location>
        <position position="1"/>
    </location>
</feature>